<reference evidence="1 2" key="1">
    <citation type="submission" date="2024-10" db="EMBL/GenBank/DDBJ databases">
        <authorList>
            <person name="Yang X.-N."/>
        </authorList>
    </citation>
    <scope>NUCLEOTIDE SEQUENCE [LARGE SCALE GENOMIC DNA]</scope>
    <source>
        <strain evidence="1 2">CAU 1059</strain>
    </source>
</reference>
<organism evidence="1 2">
    <name type="scientific">Roseovarius aquimarinus</name>
    <dbReference type="NCBI Taxonomy" id="1229156"/>
    <lineage>
        <taxon>Bacteria</taxon>
        <taxon>Pseudomonadati</taxon>
        <taxon>Pseudomonadota</taxon>
        <taxon>Alphaproteobacteria</taxon>
        <taxon>Rhodobacterales</taxon>
        <taxon>Roseobacteraceae</taxon>
        <taxon>Roseovarius</taxon>
    </lineage>
</organism>
<dbReference type="Pfam" id="PF12974">
    <property type="entry name" value="Phosphonate-bd"/>
    <property type="match status" value="1"/>
</dbReference>
<accession>A0ABW7I2X9</accession>
<sequence>MIASLPMYDRPETAATLDALWREIRSRLPEGAPETLTRGGSLWDVWEAPDLVLSQTCGYPYRARLKGHVQLVAMPDNRLPGVPPGHYNSVFVVRADDPRRTLTEFADALLAFNEPLSQSGWGAPQNHAAARGFKFSRDLYTGAHVRSARALAEGRAEIACIDALSWRLIQRHDPHAAGLREIERTAPTPAPPFITSMDQDAAAIRAALAEGIAALSPEQRDVIGLFGICDVPEADYLAVPNPAPPTDPESRV</sequence>
<keyword evidence="2" id="KW-1185">Reference proteome</keyword>
<name>A0ABW7I2X9_9RHOB</name>
<protein>
    <submittedName>
        <fullName evidence="1">Phosphate/phosphite/phosphonate ABC transporter substrate-binding protein</fullName>
    </submittedName>
</protein>
<comment type="caution">
    <text evidence="1">The sequence shown here is derived from an EMBL/GenBank/DDBJ whole genome shotgun (WGS) entry which is preliminary data.</text>
</comment>
<dbReference type="Proteomes" id="UP001607157">
    <property type="component" value="Unassembled WGS sequence"/>
</dbReference>
<dbReference type="SUPFAM" id="SSF53850">
    <property type="entry name" value="Periplasmic binding protein-like II"/>
    <property type="match status" value="1"/>
</dbReference>
<dbReference type="Gene3D" id="3.40.190.10">
    <property type="entry name" value="Periplasmic binding protein-like II"/>
    <property type="match status" value="1"/>
</dbReference>
<dbReference type="PANTHER" id="PTHR35841:SF1">
    <property type="entry name" value="PHOSPHONATES-BINDING PERIPLASMIC PROTEIN"/>
    <property type="match status" value="1"/>
</dbReference>
<gene>
    <name evidence="1" type="ORF">ACGRVM_00350</name>
</gene>
<evidence type="ECO:0000313" key="2">
    <source>
        <dbReference type="Proteomes" id="UP001607157"/>
    </source>
</evidence>
<dbReference type="EMBL" id="JBIHMM010000001">
    <property type="protein sequence ID" value="MFH0252327.1"/>
    <property type="molecule type" value="Genomic_DNA"/>
</dbReference>
<dbReference type="RefSeq" id="WP_394624010.1">
    <property type="nucleotide sequence ID" value="NZ_JBIHMM010000001.1"/>
</dbReference>
<proteinExistence type="predicted"/>
<evidence type="ECO:0000313" key="1">
    <source>
        <dbReference type="EMBL" id="MFH0252327.1"/>
    </source>
</evidence>
<dbReference type="PANTHER" id="PTHR35841">
    <property type="entry name" value="PHOSPHONATES-BINDING PERIPLASMIC PROTEIN"/>
    <property type="match status" value="1"/>
</dbReference>